<feature type="compositionally biased region" description="Basic and acidic residues" evidence="3">
    <location>
        <begin position="175"/>
        <end position="186"/>
    </location>
</feature>
<evidence type="ECO:0000256" key="3">
    <source>
        <dbReference type="SAM" id="MobiDB-lite"/>
    </source>
</evidence>
<evidence type="ECO:0000256" key="2">
    <source>
        <dbReference type="ARBA" id="ARBA00039575"/>
    </source>
</evidence>
<dbReference type="PANTHER" id="PTHR34297">
    <property type="entry name" value="HYPOTHETICAL CYTOSOLIC PROTEIN-RELATED"/>
    <property type="match status" value="1"/>
</dbReference>
<feature type="region of interest" description="Disordered" evidence="3">
    <location>
        <begin position="137"/>
        <end position="186"/>
    </location>
</feature>
<dbReference type="GeneID" id="60892632"/>
<dbReference type="PANTHER" id="PTHR34297:SF3">
    <property type="entry name" value="ALKALINE SHOCK PROTEIN 23"/>
    <property type="match status" value="1"/>
</dbReference>
<dbReference type="RefSeq" id="WP_002356090.1">
    <property type="nucleotide sequence ID" value="NZ_GL454434.1"/>
</dbReference>
<sequence length="186" mass="20553">MSNEKFNNVPKPAGNGPHTPEDHAIKGELTFEDKVVQKIIGLALENVDGLLTVDGGFFSNIAEKLVNTDNVTAGIDTEVGKKQVAVDMDIVVEYGKDIQDIYEKMKELISREVKKMTHLDVIEVNVNVVDIKSKEEYEEDSETVQDKVTGAAKSTGEFASEQTEKAKKAVNKGTEQVKENMEPRVE</sequence>
<comment type="similarity">
    <text evidence="1">Belongs to the asp23 family.</text>
</comment>
<dbReference type="InterPro" id="IPR005531">
    <property type="entry name" value="Asp23"/>
</dbReference>
<dbReference type="Proteomes" id="UP000004846">
    <property type="component" value="Unassembled WGS sequence"/>
</dbReference>
<dbReference type="AlphaFoldDB" id="A0A125W7E7"/>
<feature type="region of interest" description="Disordered" evidence="3">
    <location>
        <begin position="1"/>
        <end position="23"/>
    </location>
</feature>
<name>A0A125W7E7_ENTFL</name>
<dbReference type="HOGENOM" id="CLU_113198_1_1_9"/>
<dbReference type="EMBL" id="AEBR01000030">
    <property type="protein sequence ID" value="EFM83214.1"/>
    <property type="molecule type" value="Genomic_DNA"/>
</dbReference>
<comment type="caution">
    <text evidence="4">The sequence shown here is derived from an EMBL/GenBank/DDBJ whole genome shotgun (WGS) entry which is preliminary data.</text>
</comment>
<organism evidence="4 5">
    <name type="scientific">Enterococcus faecalis TX4248</name>
    <dbReference type="NCBI Taxonomy" id="749495"/>
    <lineage>
        <taxon>Bacteria</taxon>
        <taxon>Bacillati</taxon>
        <taxon>Bacillota</taxon>
        <taxon>Bacilli</taxon>
        <taxon>Lactobacillales</taxon>
        <taxon>Enterococcaceae</taxon>
        <taxon>Enterococcus</taxon>
    </lineage>
</organism>
<protein>
    <recommendedName>
        <fullName evidence="2">Stress response regulator gls24 homolog</fullName>
    </recommendedName>
</protein>
<proteinExistence type="inferred from homology"/>
<dbReference type="Pfam" id="PF03780">
    <property type="entry name" value="Asp23"/>
    <property type="match status" value="1"/>
</dbReference>
<evidence type="ECO:0000256" key="1">
    <source>
        <dbReference type="ARBA" id="ARBA00005721"/>
    </source>
</evidence>
<evidence type="ECO:0000313" key="5">
    <source>
        <dbReference type="Proteomes" id="UP000004846"/>
    </source>
</evidence>
<gene>
    <name evidence="4" type="ORF">HMPREF9498_01122</name>
</gene>
<reference evidence="4 5" key="1">
    <citation type="submission" date="2010-07" db="EMBL/GenBank/DDBJ databases">
        <authorList>
            <person name="Sid Ahmed O."/>
        </authorList>
    </citation>
    <scope>NUCLEOTIDE SEQUENCE [LARGE SCALE GENOMIC DNA]</scope>
    <source>
        <strain evidence="4 5">TX4248</strain>
    </source>
</reference>
<evidence type="ECO:0000313" key="4">
    <source>
        <dbReference type="EMBL" id="EFM83214.1"/>
    </source>
</evidence>
<accession>A0A125W7E7</accession>